<dbReference type="SUPFAM" id="SSF82895">
    <property type="entry name" value="TSP-1 type 1 repeat"/>
    <property type="match status" value="1"/>
</dbReference>
<feature type="domain" description="Kringle" evidence="6">
    <location>
        <begin position="44"/>
        <end position="123"/>
    </location>
</feature>
<dbReference type="Pfam" id="PF12248">
    <property type="entry name" value="Methyltransf_FA"/>
    <property type="match status" value="1"/>
</dbReference>
<feature type="compositionally biased region" description="Acidic residues" evidence="4">
    <location>
        <begin position="1443"/>
        <end position="1455"/>
    </location>
</feature>
<dbReference type="PROSITE" id="PS50070">
    <property type="entry name" value="KRINGLE_2"/>
    <property type="match status" value="4"/>
</dbReference>
<dbReference type="InterPro" id="IPR018056">
    <property type="entry name" value="Kringle_CS"/>
</dbReference>
<evidence type="ECO:0000256" key="5">
    <source>
        <dbReference type="SAM" id="Phobius"/>
    </source>
</evidence>
<organism evidence="7 8">
    <name type="scientific">Bombus bifarius</name>
    <dbReference type="NCBI Taxonomy" id="103933"/>
    <lineage>
        <taxon>Eukaryota</taxon>
        <taxon>Metazoa</taxon>
        <taxon>Ecdysozoa</taxon>
        <taxon>Arthropoda</taxon>
        <taxon>Hexapoda</taxon>
        <taxon>Insecta</taxon>
        <taxon>Pterygota</taxon>
        <taxon>Neoptera</taxon>
        <taxon>Endopterygota</taxon>
        <taxon>Hymenoptera</taxon>
        <taxon>Apocrita</taxon>
        <taxon>Aculeata</taxon>
        <taxon>Apoidea</taxon>
        <taxon>Anthophila</taxon>
        <taxon>Apidae</taxon>
        <taxon>Bombus</taxon>
        <taxon>Pyrobombus</taxon>
    </lineage>
</organism>
<dbReference type="Pfam" id="PF00090">
    <property type="entry name" value="TSP_1"/>
    <property type="match status" value="1"/>
</dbReference>
<protein>
    <submittedName>
        <fullName evidence="8">Uncharacterized protein LOC117206838</fullName>
    </submittedName>
</protein>
<keyword evidence="2" id="KW-1015">Disulfide bond</keyword>
<dbReference type="PANTHER" id="PTHR24261:SF7">
    <property type="entry name" value="KRINGLE DOMAIN-CONTAINING PROTEIN"/>
    <property type="match status" value="1"/>
</dbReference>
<keyword evidence="5" id="KW-0472">Membrane</keyword>
<comment type="caution">
    <text evidence="3">Lacks conserved residue(s) required for the propagation of feature annotation.</text>
</comment>
<keyword evidence="5" id="KW-1133">Transmembrane helix</keyword>
<dbReference type="Gene3D" id="2.40.20.10">
    <property type="entry name" value="Plasminogen Kringle 4"/>
    <property type="match status" value="4"/>
</dbReference>
<dbReference type="Gene3D" id="2.20.100.10">
    <property type="entry name" value="Thrombospondin type-1 (TSP1) repeat"/>
    <property type="match status" value="1"/>
</dbReference>
<proteinExistence type="predicted"/>
<dbReference type="KEGG" id="bbif:117206838"/>
<evidence type="ECO:0000256" key="1">
    <source>
        <dbReference type="ARBA" id="ARBA00022572"/>
    </source>
</evidence>
<feature type="domain" description="Kringle" evidence="6">
    <location>
        <begin position="666"/>
        <end position="782"/>
    </location>
</feature>
<gene>
    <name evidence="8" type="primary">LOC117206838</name>
</gene>
<keyword evidence="1 3" id="KW-0420">Kringle</keyword>
<feature type="domain" description="Kringle" evidence="6">
    <location>
        <begin position="583"/>
        <end position="659"/>
    </location>
</feature>
<dbReference type="SMART" id="SM00130">
    <property type="entry name" value="KR"/>
    <property type="match status" value="3"/>
</dbReference>
<dbReference type="RefSeq" id="XP_033302427.1">
    <property type="nucleotide sequence ID" value="XM_033446536.1"/>
</dbReference>
<evidence type="ECO:0000256" key="3">
    <source>
        <dbReference type="PROSITE-ProRule" id="PRU00121"/>
    </source>
</evidence>
<dbReference type="CDD" id="cd00108">
    <property type="entry name" value="KR"/>
    <property type="match status" value="1"/>
</dbReference>
<dbReference type="InterPro" id="IPR000001">
    <property type="entry name" value="Kringle"/>
</dbReference>
<dbReference type="Pfam" id="PF00051">
    <property type="entry name" value="Kringle"/>
    <property type="match status" value="2"/>
</dbReference>
<accession>A0A6P8MKF0</accession>
<evidence type="ECO:0000256" key="4">
    <source>
        <dbReference type="SAM" id="MobiDB-lite"/>
    </source>
</evidence>
<keyword evidence="7" id="KW-1185">Reference proteome</keyword>
<dbReference type="InterPro" id="IPR013806">
    <property type="entry name" value="Kringle-like"/>
</dbReference>
<dbReference type="InterPro" id="IPR038178">
    <property type="entry name" value="Kringle_sf"/>
</dbReference>
<sequence length="1470" mass="167507">MGAIFEQDRIMRHIILSDGNIYSLFIVARNAILTDLMRCKLTQKGMEYRGTIAKTSGGIRCQSWYAEEPIHEVSKDISDEDFPERSIKIAKNYCRNPTSDNRGPWCYTLEPSLIDDECDVPLCNFGECKLSGPGAEYGGTKEIATSASKCKSWHKRYELEGSKSQKFRDQDFPDRSRREAENFCRNPSGDVGGPWCYVEEDFEYVRKQYCDVPFCDDRDCVAFTKNSSNYAILTKLHAPSGNTSFWVKLWNPDDEKKGQAGILLSLLPIPASAETIADIWTAGVELVFGNSGSRQTFPADDEGENAENTPEILVGSKWTGIWITWGGGFISAGIEGAMKPLVMQEYKKKHGITSLYPETFLYYGIRGTNVLWSTAFCHIHCETHTTFGIDFSKVWAMQKNNDTIDVRLFVRASQNIQIRLYQTPSIEYPSVTVIISKDVTTLTYQEFEESSKHYLKEISTSGLLDFWSWREFSISIFGGHLRVYSHKQRGAIELLYMNEIFFASLRWFSIGSEKTIAQWTLFCSPEGNIPRFKSSCYAYLSSDVRKLNFIVECNYTEENILESDAVEDAWPPNCLSDIGDFQFKGTQWTSIKEIPCIPWISKEIPAENKDDNNFIDGSALKALNKCRNPTRDSNGPYCYAYVPWESVTISKRYCSIRKCRSSECRMAGTANDYMGTLSKTRSGRDCDKWPVRPKLPAMAQNASRANTTKSTRVRSAKIGANVAVPKTSLTVGREYFNDSVFPEGSAKNASNYCRNPSRNIAGTWCYTKDPLVPHDLCNVRDCGKPEEYTFLAVGDGLDRRIYVLPEYRSEGLHFSVKAWEPDNPDSVVFVFLADDGLKSRYILKIGTSNNEKVLLFYESETTEISLVKRKTLPHLLYVGKWSSFIIRIPRGQLLLYYEDDPTPLFEWTHPDPPNAFLPMYYYYGSEQSKAVGFAFERGSNCHIENTRTDKYTRILSLSTWIDEEILLPQQVTLHLRGEGAVHFPFYLMPETPGYFMLKLNDPDRWILFAKTTYPTVTVFHKQKSRVPLFTTNSWTNITIRWSANTMNIYSNATNVFHYQHTSLLIFYFFSVGVGANSWVTWSVNCVPTVDGGWSEWGPWACSVSCNGGTGIRKRRCDSPTPNIRGEPCVGPSIMTGRCNEILCGDITEDTIKLINRRIRMNHTALTAKEHRSITIKSDSDIVQLITKESPRSELQWSLNGVFVEIEPERLELKDYSIEIMEAVLNDSGVYAMTLRRIDGTYSIIKVVTLAVIPAEETMQIRETLDTTIQCHCAILGHIYSELEVSWLVRNKTWKNYGITLPMAADVEHITKVNKTHNGMWQCVVKQNDLNFVWITNMIYIRVLGPPNWRTHLMEDQATRFFFGWLPNEDYVGVFVLVLFLILVAAIIAGSYYYITIRETAKHIFDLRNITRSPRGTQYEPLTDEMTTEDQAITDDQITTDDQATIEDEVTEDQTTTEDQGTPKHQAATND</sequence>
<dbReference type="InterPro" id="IPR000884">
    <property type="entry name" value="TSP1_rpt"/>
</dbReference>
<dbReference type="InterPro" id="IPR050759">
    <property type="entry name" value="Serine_protease_kringle"/>
</dbReference>
<feature type="domain" description="Kringle" evidence="6">
    <location>
        <begin position="130"/>
        <end position="215"/>
    </location>
</feature>
<dbReference type="Proteomes" id="UP000515164">
    <property type="component" value="Unplaced"/>
</dbReference>
<dbReference type="SUPFAM" id="SSF57440">
    <property type="entry name" value="Kringle-like"/>
    <property type="match status" value="4"/>
</dbReference>
<dbReference type="GeneID" id="117206838"/>
<feature type="region of interest" description="Disordered" evidence="4">
    <location>
        <begin position="164"/>
        <end position="185"/>
    </location>
</feature>
<dbReference type="PROSITE" id="PS00021">
    <property type="entry name" value="KRINGLE_1"/>
    <property type="match status" value="3"/>
</dbReference>
<dbReference type="SMART" id="SM00209">
    <property type="entry name" value="TSP1"/>
    <property type="match status" value="1"/>
</dbReference>
<feature type="compositionally biased region" description="Low complexity" evidence="4">
    <location>
        <begin position="1428"/>
        <end position="1442"/>
    </location>
</feature>
<reference evidence="8" key="1">
    <citation type="submission" date="2025-08" db="UniProtKB">
        <authorList>
            <consortium name="RefSeq"/>
        </authorList>
    </citation>
    <scope>IDENTIFICATION</scope>
    <source>
        <tissue evidence="8">Muscle</tissue>
    </source>
</reference>
<evidence type="ECO:0000256" key="2">
    <source>
        <dbReference type="ARBA" id="ARBA00023157"/>
    </source>
</evidence>
<name>A0A6P8MKF0_9HYME</name>
<keyword evidence="5" id="KW-0812">Transmembrane</keyword>
<feature type="transmembrane region" description="Helical" evidence="5">
    <location>
        <begin position="1370"/>
        <end position="1394"/>
    </location>
</feature>
<dbReference type="PANTHER" id="PTHR24261">
    <property type="entry name" value="PLASMINOGEN-RELATED"/>
    <property type="match status" value="1"/>
</dbReference>
<evidence type="ECO:0000259" key="6">
    <source>
        <dbReference type="PROSITE" id="PS50070"/>
    </source>
</evidence>
<evidence type="ECO:0000313" key="8">
    <source>
        <dbReference type="RefSeq" id="XP_033302427.1"/>
    </source>
</evidence>
<dbReference type="InterPro" id="IPR022041">
    <property type="entry name" value="Methyltransf_FA"/>
</dbReference>
<dbReference type="InterPro" id="IPR036383">
    <property type="entry name" value="TSP1_rpt_sf"/>
</dbReference>
<feature type="compositionally biased region" description="Basic and acidic residues" evidence="4">
    <location>
        <begin position="164"/>
        <end position="182"/>
    </location>
</feature>
<feature type="region of interest" description="Disordered" evidence="4">
    <location>
        <begin position="1426"/>
        <end position="1470"/>
    </location>
</feature>
<dbReference type="PRINTS" id="PR00018">
    <property type="entry name" value="KRINGLE"/>
</dbReference>
<evidence type="ECO:0000313" key="7">
    <source>
        <dbReference type="Proteomes" id="UP000515164"/>
    </source>
</evidence>
<dbReference type="FunFam" id="2.20.100.10:FF:000001">
    <property type="entry name" value="semaphorin-5A isoform X1"/>
    <property type="match status" value="1"/>
</dbReference>
<dbReference type="PROSITE" id="PS50092">
    <property type="entry name" value="TSP1"/>
    <property type="match status" value="1"/>
</dbReference>